<dbReference type="InterPro" id="IPR050418">
    <property type="entry name" value="D-iso_2-hydroxyacid_DH_PdxB"/>
</dbReference>
<organism evidence="7 8">
    <name type="scientific">Kushneria aurantia</name>
    <dbReference type="NCBI Taxonomy" id="504092"/>
    <lineage>
        <taxon>Bacteria</taxon>
        <taxon>Pseudomonadati</taxon>
        <taxon>Pseudomonadota</taxon>
        <taxon>Gammaproteobacteria</taxon>
        <taxon>Oceanospirillales</taxon>
        <taxon>Halomonadaceae</taxon>
        <taxon>Kushneria</taxon>
    </lineage>
</organism>
<comment type="caution">
    <text evidence="7">The sequence shown here is derived from an EMBL/GenBank/DDBJ whole genome shotgun (WGS) entry which is preliminary data.</text>
</comment>
<proteinExistence type="inferred from homology"/>
<name>A0ABV6G453_9GAMM</name>
<sequence length="314" mass="34145">MKAVMLDSDTLGSDIDLQPLQALVDEFEVWPLTRPEEVVERVRGARIVITNKVVIDDDAMVALASPALIAVTATGTNNIDHDAARRRDVQIANVTAYGTASVAQHTMMMVLALATRLPLYQRDIADHRWEHSPFFCLLDHPVMQLAGKRMVIVGSGELGRAVAELARAFGMRVDFSARPGSEAQDERPALAELLPQADVVSLHCPLTEQSRHLLDAERLALMKSDALLINCGRGALIDEQAVLDALRQGHLGGLGVDVLPTEPPRDGHVLIDAVAAGDHNLIVTPHSAWASPEARQKVVELTADNIRRFLQGDD</sequence>
<dbReference type="Pfam" id="PF00389">
    <property type="entry name" value="2-Hacid_dh"/>
    <property type="match status" value="1"/>
</dbReference>
<dbReference type="InterPro" id="IPR036291">
    <property type="entry name" value="NAD(P)-bd_dom_sf"/>
</dbReference>
<protein>
    <submittedName>
        <fullName evidence="7">D-2-hydroxyacid dehydrogenase</fullName>
    </submittedName>
</protein>
<dbReference type="InterPro" id="IPR006139">
    <property type="entry name" value="D-isomer_2_OHA_DH_cat_dom"/>
</dbReference>
<evidence type="ECO:0000259" key="5">
    <source>
        <dbReference type="Pfam" id="PF00389"/>
    </source>
</evidence>
<gene>
    <name evidence="7" type="ORF">ACFFHW_10610</name>
</gene>
<dbReference type="Pfam" id="PF02826">
    <property type="entry name" value="2-Hacid_dh_C"/>
    <property type="match status" value="1"/>
</dbReference>
<keyword evidence="2 4" id="KW-0560">Oxidoreductase</keyword>
<dbReference type="EMBL" id="JBHLVX010000042">
    <property type="protein sequence ID" value="MFC0268425.1"/>
    <property type="molecule type" value="Genomic_DNA"/>
</dbReference>
<evidence type="ECO:0000313" key="7">
    <source>
        <dbReference type="EMBL" id="MFC0268425.1"/>
    </source>
</evidence>
<evidence type="ECO:0000259" key="6">
    <source>
        <dbReference type="Pfam" id="PF02826"/>
    </source>
</evidence>
<dbReference type="RefSeq" id="WP_019950295.1">
    <property type="nucleotide sequence ID" value="NZ_JBHLVX010000042.1"/>
</dbReference>
<evidence type="ECO:0000256" key="3">
    <source>
        <dbReference type="ARBA" id="ARBA00023027"/>
    </source>
</evidence>
<dbReference type="SUPFAM" id="SSF51735">
    <property type="entry name" value="NAD(P)-binding Rossmann-fold domains"/>
    <property type="match status" value="1"/>
</dbReference>
<dbReference type="PROSITE" id="PS00670">
    <property type="entry name" value="D_2_HYDROXYACID_DH_2"/>
    <property type="match status" value="1"/>
</dbReference>
<dbReference type="InterPro" id="IPR006140">
    <property type="entry name" value="D-isomer_DH_NAD-bd"/>
</dbReference>
<reference evidence="7 8" key="1">
    <citation type="submission" date="2024-09" db="EMBL/GenBank/DDBJ databases">
        <authorList>
            <person name="Sun Q."/>
            <person name="Mori K."/>
        </authorList>
    </citation>
    <scope>NUCLEOTIDE SEQUENCE [LARGE SCALE GENOMIC DNA]</scope>
    <source>
        <strain evidence="7 8">CCM 7415</strain>
    </source>
</reference>
<dbReference type="SUPFAM" id="SSF52283">
    <property type="entry name" value="Formate/glycerate dehydrogenase catalytic domain-like"/>
    <property type="match status" value="1"/>
</dbReference>
<keyword evidence="8" id="KW-1185">Reference proteome</keyword>
<accession>A0ABV6G453</accession>
<evidence type="ECO:0000256" key="1">
    <source>
        <dbReference type="ARBA" id="ARBA00005854"/>
    </source>
</evidence>
<dbReference type="InterPro" id="IPR029753">
    <property type="entry name" value="D-isomer_DH_CS"/>
</dbReference>
<evidence type="ECO:0000313" key="8">
    <source>
        <dbReference type="Proteomes" id="UP001589814"/>
    </source>
</evidence>
<comment type="similarity">
    <text evidence="1 4">Belongs to the D-isomer specific 2-hydroxyacid dehydrogenase family.</text>
</comment>
<dbReference type="PANTHER" id="PTHR43761">
    <property type="entry name" value="D-ISOMER SPECIFIC 2-HYDROXYACID DEHYDROGENASE FAMILY PROTEIN (AFU_ORTHOLOGUE AFUA_1G13630)"/>
    <property type="match status" value="1"/>
</dbReference>
<dbReference type="PANTHER" id="PTHR43761:SF1">
    <property type="entry name" value="D-ISOMER SPECIFIC 2-HYDROXYACID DEHYDROGENASE CATALYTIC DOMAIN-CONTAINING PROTEIN-RELATED"/>
    <property type="match status" value="1"/>
</dbReference>
<dbReference type="PROSITE" id="PS00671">
    <property type="entry name" value="D_2_HYDROXYACID_DH_3"/>
    <property type="match status" value="1"/>
</dbReference>
<feature type="domain" description="D-isomer specific 2-hydroxyacid dehydrogenase NAD-binding" evidence="6">
    <location>
        <begin position="107"/>
        <end position="288"/>
    </location>
</feature>
<dbReference type="Gene3D" id="3.40.50.720">
    <property type="entry name" value="NAD(P)-binding Rossmann-like Domain"/>
    <property type="match status" value="2"/>
</dbReference>
<dbReference type="Proteomes" id="UP001589814">
    <property type="component" value="Unassembled WGS sequence"/>
</dbReference>
<evidence type="ECO:0000256" key="4">
    <source>
        <dbReference type="RuleBase" id="RU003719"/>
    </source>
</evidence>
<keyword evidence="3" id="KW-0520">NAD</keyword>
<dbReference type="CDD" id="cd12162">
    <property type="entry name" value="2-Hacid_dh_4"/>
    <property type="match status" value="1"/>
</dbReference>
<feature type="domain" description="D-isomer specific 2-hydroxyacid dehydrogenase catalytic" evidence="5">
    <location>
        <begin position="13"/>
        <end position="313"/>
    </location>
</feature>
<evidence type="ECO:0000256" key="2">
    <source>
        <dbReference type="ARBA" id="ARBA00023002"/>
    </source>
</evidence>